<gene>
    <name evidence="1" type="ORF">CK510_00455</name>
</gene>
<protein>
    <submittedName>
        <fullName evidence="1">Uncharacterized protein</fullName>
    </submittedName>
</protein>
<comment type="caution">
    <text evidence="1">The sequence shown here is derived from an EMBL/GenBank/DDBJ whole genome shotgun (WGS) entry which is preliminary data.</text>
</comment>
<reference evidence="1 2" key="1">
    <citation type="submission" date="2017-08" db="EMBL/GenBank/DDBJ databases">
        <title>Draft genome sequence of filamentous cyanobacterium Calothrix elsteri CCALA 953.</title>
        <authorList>
            <person name="Gagunashvili A.N."/>
            <person name="Elster J."/>
            <person name="Andresson O.S."/>
        </authorList>
    </citation>
    <scope>NUCLEOTIDE SEQUENCE [LARGE SCALE GENOMIC DNA]</scope>
    <source>
        <strain evidence="1 2">CCALA 953</strain>
    </source>
</reference>
<proteinExistence type="predicted"/>
<evidence type="ECO:0000313" key="2">
    <source>
        <dbReference type="Proteomes" id="UP000218238"/>
    </source>
</evidence>
<sequence length="162" mass="18126">MGKWANGEGVMSYVLQISNANSRAVSFFIEKSESLIFSFQFRLVVGVESPHPDNIVGKLNYLCKIKQPYVLQISNANSRAVSFFIEKSESLIFSFQFRLVVGVESPHPDNIVGKLNYLCKIKQPYVLQISNANSRAVSFFIEKSESLIFSFQFGLVVGVSPS</sequence>
<name>A0A2A2TQM0_9CYAN</name>
<dbReference type="AlphaFoldDB" id="A0A2A2TQM0"/>
<accession>A0A2A2TQM0</accession>
<organism evidence="1 2">
    <name type="scientific">Brunnivagina elsteri CCALA 953</name>
    <dbReference type="NCBI Taxonomy" id="987040"/>
    <lineage>
        <taxon>Bacteria</taxon>
        <taxon>Bacillati</taxon>
        <taxon>Cyanobacteriota</taxon>
        <taxon>Cyanophyceae</taxon>
        <taxon>Nostocales</taxon>
        <taxon>Calotrichaceae</taxon>
        <taxon>Brunnivagina</taxon>
    </lineage>
</organism>
<keyword evidence="2" id="KW-1185">Reference proteome</keyword>
<dbReference type="EMBL" id="NTFS01000002">
    <property type="protein sequence ID" value="PAX60717.1"/>
    <property type="molecule type" value="Genomic_DNA"/>
</dbReference>
<dbReference type="Proteomes" id="UP000218238">
    <property type="component" value="Unassembled WGS sequence"/>
</dbReference>
<evidence type="ECO:0000313" key="1">
    <source>
        <dbReference type="EMBL" id="PAX60717.1"/>
    </source>
</evidence>